<accession>A0A7J6MLU2</accession>
<keyword evidence="2" id="KW-1185">Reference proteome</keyword>
<comment type="caution">
    <text evidence="1">The sequence shown here is derived from an EMBL/GenBank/DDBJ whole genome shotgun (WGS) entry which is preliminary data.</text>
</comment>
<name>A0A7J6MLU2_PERCH</name>
<dbReference type="EMBL" id="JAAPAO010000107">
    <property type="protein sequence ID" value="KAF4672505.1"/>
    <property type="molecule type" value="Genomic_DNA"/>
</dbReference>
<gene>
    <name evidence="1" type="ORF">FOL47_000420</name>
</gene>
<sequence length="172" mass="18652">MQQNRQLTTRSAVMEWVNPTGEGYNEFSPPTYIEGVVINSSGLPYQSCADFRAWSGKGAFLPLKILTNVNMFPPQHASPTAALCSQGTTVASTPSSVQRPKRRLIPRLGNSGRSKLRGKISAASRTLTREQKAALGVKCLKTATVAELVEMADKVGLVDYIDALIEKQYGPP</sequence>
<proteinExistence type="predicted"/>
<protein>
    <submittedName>
        <fullName evidence="1">Uncharacterized protein</fullName>
    </submittedName>
</protein>
<dbReference type="AlphaFoldDB" id="A0A7J6MLU2"/>
<evidence type="ECO:0000313" key="2">
    <source>
        <dbReference type="Proteomes" id="UP000591131"/>
    </source>
</evidence>
<evidence type="ECO:0000313" key="1">
    <source>
        <dbReference type="EMBL" id="KAF4672505.1"/>
    </source>
</evidence>
<reference evidence="1 2" key="1">
    <citation type="submission" date="2020-04" db="EMBL/GenBank/DDBJ databases">
        <title>Perkinsus chesapeaki whole genome sequence.</title>
        <authorList>
            <person name="Bogema D.R."/>
        </authorList>
    </citation>
    <scope>NUCLEOTIDE SEQUENCE [LARGE SCALE GENOMIC DNA]</scope>
    <source>
        <strain evidence="1">ATCC PRA-425</strain>
    </source>
</reference>
<dbReference type="Proteomes" id="UP000591131">
    <property type="component" value="Unassembled WGS sequence"/>
</dbReference>
<organism evidence="1 2">
    <name type="scientific">Perkinsus chesapeaki</name>
    <name type="common">Clam parasite</name>
    <name type="synonym">Perkinsus andrewsi</name>
    <dbReference type="NCBI Taxonomy" id="330153"/>
    <lineage>
        <taxon>Eukaryota</taxon>
        <taxon>Sar</taxon>
        <taxon>Alveolata</taxon>
        <taxon>Perkinsozoa</taxon>
        <taxon>Perkinsea</taxon>
        <taxon>Perkinsida</taxon>
        <taxon>Perkinsidae</taxon>
        <taxon>Perkinsus</taxon>
    </lineage>
</organism>
<dbReference type="OrthoDB" id="428826at2759"/>